<evidence type="ECO:0000313" key="1">
    <source>
        <dbReference type="EMBL" id="OAH42583.1"/>
    </source>
</evidence>
<dbReference type="AlphaFoldDB" id="A0A177JN17"/>
<dbReference type="Proteomes" id="UP000077262">
    <property type="component" value="Unassembled WGS sequence"/>
</dbReference>
<protein>
    <submittedName>
        <fullName evidence="1">Uncharacterized protein</fullName>
    </submittedName>
</protein>
<accession>A0A177JN17</accession>
<evidence type="ECO:0000313" key="2">
    <source>
        <dbReference type="Proteomes" id="UP000077262"/>
    </source>
</evidence>
<sequence>MTMSTANPTPAELLAQRNEIDRQIAIANLDGLKAIQAALKAGKVATLATDLEALLPQLAPSSEMGSPHSQANNVITTVRNVSNFFDGEVARVQAIVDAQAAA</sequence>
<comment type="caution">
    <text evidence="1">The sequence shown here is derived from an EMBL/GenBank/DDBJ whole genome shotgun (WGS) entry which is preliminary data.</text>
</comment>
<name>A0A177JN17_SPHYA</name>
<proteinExistence type="predicted"/>
<gene>
    <name evidence="1" type="ORF">AX777_04860</name>
</gene>
<organism evidence="1 2">
    <name type="scientific">Sphingobium yanoikuyae</name>
    <name type="common">Sphingomonas yanoikuyae</name>
    <dbReference type="NCBI Taxonomy" id="13690"/>
    <lineage>
        <taxon>Bacteria</taxon>
        <taxon>Pseudomonadati</taxon>
        <taxon>Pseudomonadota</taxon>
        <taxon>Alphaproteobacteria</taxon>
        <taxon>Sphingomonadales</taxon>
        <taxon>Sphingomonadaceae</taxon>
        <taxon>Sphingobium</taxon>
    </lineage>
</organism>
<dbReference type="EMBL" id="LSTR01000040">
    <property type="protein sequence ID" value="OAH42583.1"/>
    <property type="molecule type" value="Genomic_DNA"/>
</dbReference>
<reference evidence="1 2" key="1">
    <citation type="submission" date="2016-02" db="EMBL/GenBank/DDBJ databases">
        <authorList>
            <person name="Wen L."/>
            <person name="He K."/>
            <person name="Yang H."/>
        </authorList>
    </citation>
    <scope>NUCLEOTIDE SEQUENCE [LARGE SCALE GENOMIC DNA]</scope>
    <source>
        <strain evidence="1 2">CD09_2</strain>
    </source>
</reference>